<keyword evidence="10" id="KW-1185">Reference proteome</keyword>
<accession>A0ABP9C7P0</accession>
<feature type="region of interest" description="Disordered" evidence="6">
    <location>
        <begin position="74"/>
        <end position="103"/>
    </location>
</feature>
<keyword evidence="2" id="KW-0805">Transcription regulation</keyword>
<feature type="domain" description="HTH cro/C1-type" evidence="7">
    <location>
        <begin position="26"/>
        <end position="69"/>
    </location>
</feature>
<keyword evidence="1" id="KW-0678">Repressor</keyword>
<evidence type="ECO:0000256" key="4">
    <source>
        <dbReference type="ARBA" id="ARBA00023163"/>
    </source>
</evidence>
<dbReference type="Gene3D" id="1.10.260.40">
    <property type="entry name" value="lambda repressor-like DNA-binding domains"/>
    <property type="match status" value="1"/>
</dbReference>
<dbReference type="InterPro" id="IPR036271">
    <property type="entry name" value="Tet_transcr_reg_TetR-rel_C_sf"/>
</dbReference>
<comment type="caution">
    <text evidence="9">The sequence shown here is derived from an EMBL/GenBank/DDBJ whole genome shotgun (WGS) entry which is preliminary data.</text>
</comment>
<dbReference type="PROSITE" id="PS50977">
    <property type="entry name" value="HTH_TETR_2"/>
    <property type="match status" value="1"/>
</dbReference>
<evidence type="ECO:0000256" key="3">
    <source>
        <dbReference type="ARBA" id="ARBA00023125"/>
    </source>
</evidence>
<evidence type="ECO:0000259" key="8">
    <source>
        <dbReference type="PROSITE" id="PS50977"/>
    </source>
</evidence>
<dbReference type="SUPFAM" id="SSF47413">
    <property type="entry name" value="lambda repressor-like DNA-binding domains"/>
    <property type="match status" value="1"/>
</dbReference>
<proteinExistence type="predicted"/>
<dbReference type="CDD" id="cd00093">
    <property type="entry name" value="HTH_XRE"/>
    <property type="match status" value="1"/>
</dbReference>
<name>A0ABP9C7P0_9ACTN</name>
<feature type="domain" description="HTH tetR-type" evidence="8">
    <location>
        <begin position="103"/>
        <end position="163"/>
    </location>
</feature>
<sequence>MSKSEGTAAAVGGRARTAIRGSAMAQRDVAGRIGLDETKLSKSLGGTRRFSADELLALATVTGVTVQWLLTGGGDSDSDVESVSATPPPETLPSRHPESEEQALRRRTLVEQAWWLFAEHGYDGVRISDIADAAGASSASVHYYFPSKRDVFAEVLRYSVKLAFDRQSARLTDVDDPASRLKTLVRLQMPADRLRRAEWSIWLQTWAAVAVDGDRFEHGPSYRRWWETVRGIIAEGTRTGAFIDAPPDRTADVLTAYIDGLGIRVLTGLLSPQGMAEQVDNFIDRNLIAHALPVRTVP</sequence>
<evidence type="ECO:0000256" key="2">
    <source>
        <dbReference type="ARBA" id="ARBA00023015"/>
    </source>
</evidence>
<dbReference type="InterPro" id="IPR039538">
    <property type="entry name" value="BetI_C"/>
</dbReference>
<dbReference type="Gene3D" id="1.10.357.10">
    <property type="entry name" value="Tetracycline Repressor, domain 2"/>
    <property type="match status" value="1"/>
</dbReference>
<dbReference type="PANTHER" id="PTHR30055">
    <property type="entry name" value="HTH-TYPE TRANSCRIPTIONAL REGULATOR RUTR"/>
    <property type="match status" value="1"/>
</dbReference>
<keyword evidence="3 5" id="KW-0238">DNA-binding</keyword>
<keyword evidence="4" id="KW-0804">Transcription</keyword>
<dbReference type="PROSITE" id="PS50943">
    <property type="entry name" value="HTH_CROC1"/>
    <property type="match status" value="1"/>
</dbReference>
<evidence type="ECO:0000256" key="5">
    <source>
        <dbReference type="PROSITE-ProRule" id="PRU00335"/>
    </source>
</evidence>
<feature type="DNA-binding region" description="H-T-H motif" evidence="5">
    <location>
        <begin position="126"/>
        <end position="145"/>
    </location>
</feature>
<organism evidence="9 10">
    <name type="scientific">Tomitella cavernea</name>
    <dbReference type="NCBI Taxonomy" id="1387982"/>
    <lineage>
        <taxon>Bacteria</taxon>
        <taxon>Bacillati</taxon>
        <taxon>Actinomycetota</taxon>
        <taxon>Actinomycetes</taxon>
        <taxon>Mycobacteriales</taxon>
        <taxon>Tomitella</taxon>
    </lineage>
</organism>
<evidence type="ECO:0000256" key="6">
    <source>
        <dbReference type="SAM" id="MobiDB-lite"/>
    </source>
</evidence>
<dbReference type="InterPro" id="IPR009057">
    <property type="entry name" value="Homeodomain-like_sf"/>
</dbReference>
<dbReference type="Proteomes" id="UP001500839">
    <property type="component" value="Unassembled WGS sequence"/>
</dbReference>
<dbReference type="EMBL" id="BAABKQ010000001">
    <property type="protein sequence ID" value="GAA4805785.1"/>
    <property type="molecule type" value="Genomic_DNA"/>
</dbReference>
<dbReference type="PRINTS" id="PR00455">
    <property type="entry name" value="HTHTETR"/>
</dbReference>
<feature type="compositionally biased region" description="Basic and acidic residues" evidence="6">
    <location>
        <begin position="93"/>
        <end position="103"/>
    </location>
</feature>
<dbReference type="SUPFAM" id="SSF48498">
    <property type="entry name" value="Tetracyclin repressor-like, C-terminal domain"/>
    <property type="match status" value="1"/>
</dbReference>
<evidence type="ECO:0000259" key="7">
    <source>
        <dbReference type="PROSITE" id="PS50943"/>
    </source>
</evidence>
<evidence type="ECO:0008006" key="11">
    <source>
        <dbReference type="Google" id="ProtNLM"/>
    </source>
</evidence>
<dbReference type="InterPro" id="IPR001387">
    <property type="entry name" value="Cro/C1-type_HTH"/>
</dbReference>
<dbReference type="Pfam" id="PF13977">
    <property type="entry name" value="TetR_C_6"/>
    <property type="match status" value="1"/>
</dbReference>
<evidence type="ECO:0000256" key="1">
    <source>
        <dbReference type="ARBA" id="ARBA00022491"/>
    </source>
</evidence>
<evidence type="ECO:0000313" key="10">
    <source>
        <dbReference type="Proteomes" id="UP001500839"/>
    </source>
</evidence>
<dbReference type="RefSeq" id="WP_200173435.1">
    <property type="nucleotide sequence ID" value="NZ_BAABKQ010000001.1"/>
</dbReference>
<gene>
    <name evidence="9" type="ORF">GCM10023353_05960</name>
</gene>
<dbReference type="InterPro" id="IPR050109">
    <property type="entry name" value="HTH-type_TetR-like_transc_reg"/>
</dbReference>
<dbReference type="InterPro" id="IPR001647">
    <property type="entry name" value="HTH_TetR"/>
</dbReference>
<dbReference type="SUPFAM" id="SSF46689">
    <property type="entry name" value="Homeodomain-like"/>
    <property type="match status" value="1"/>
</dbReference>
<dbReference type="InterPro" id="IPR010982">
    <property type="entry name" value="Lambda_DNA-bd_dom_sf"/>
</dbReference>
<protein>
    <recommendedName>
        <fullName evidence="11">TetR family transcriptional regulator</fullName>
    </recommendedName>
</protein>
<dbReference type="PANTHER" id="PTHR30055:SF238">
    <property type="entry name" value="MYCOFACTOCIN BIOSYNTHESIS TRANSCRIPTIONAL REGULATOR MFTR-RELATED"/>
    <property type="match status" value="1"/>
</dbReference>
<evidence type="ECO:0000313" key="9">
    <source>
        <dbReference type="EMBL" id="GAA4805785.1"/>
    </source>
</evidence>
<reference evidence="10" key="1">
    <citation type="journal article" date="2019" name="Int. J. Syst. Evol. Microbiol.">
        <title>The Global Catalogue of Microorganisms (GCM) 10K type strain sequencing project: providing services to taxonomists for standard genome sequencing and annotation.</title>
        <authorList>
            <consortium name="The Broad Institute Genomics Platform"/>
            <consortium name="The Broad Institute Genome Sequencing Center for Infectious Disease"/>
            <person name="Wu L."/>
            <person name="Ma J."/>
        </authorList>
    </citation>
    <scope>NUCLEOTIDE SEQUENCE [LARGE SCALE GENOMIC DNA]</scope>
    <source>
        <strain evidence="10">JCM 18542</strain>
    </source>
</reference>
<dbReference type="Pfam" id="PF00440">
    <property type="entry name" value="TetR_N"/>
    <property type="match status" value="1"/>
</dbReference>